<organism evidence="1 2">
    <name type="scientific">Bremerella alba</name>
    <dbReference type="NCBI Taxonomy" id="980252"/>
    <lineage>
        <taxon>Bacteria</taxon>
        <taxon>Pseudomonadati</taxon>
        <taxon>Planctomycetota</taxon>
        <taxon>Planctomycetia</taxon>
        <taxon>Pirellulales</taxon>
        <taxon>Pirellulaceae</taxon>
        <taxon>Bremerella</taxon>
    </lineage>
</organism>
<dbReference type="EMBL" id="JABRWO010000002">
    <property type="protein sequence ID" value="MBA2113664.1"/>
    <property type="molecule type" value="Genomic_DNA"/>
</dbReference>
<protein>
    <submittedName>
        <fullName evidence="1">Uncharacterized protein</fullName>
    </submittedName>
</protein>
<name>A0A7V8V2X2_9BACT</name>
<evidence type="ECO:0000313" key="1">
    <source>
        <dbReference type="EMBL" id="MBA2113664.1"/>
    </source>
</evidence>
<comment type="caution">
    <text evidence="1">The sequence shown here is derived from an EMBL/GenBank/DDBJ whole genome shotgun (WGS) entry which is preliminary data.</text>
</comment>
<dbReference type="Proteomes" id="UP000551616">
    <property type="component" value="Unassembled WGS sequence"/>
</dbReference>
<evidence type="ECO:0000313" key="2">
    <source>
        <dbReference type="Proteomes" id="UP000551616"/>
    </source>
</evidence>
<proteinExistence type="predicted"/>
<reference evidence="1 2" key="1">
    <citation type="submission" date="2020-05" db="EMBL/GenBank/DDBJ databases">
        <title>Bremerella alba sp. nov., a novel planctomycete isolated from the surface of the macroalga Fucus spiralis.</title>
        <authorList>
            <person name="Godinho O."/>
            <person name="Botelho R."/>
            <person name="Albuquerque L."/>
            <person name="Wiegand S."/>
            <person name="Da Costa M.S."/>
            <person name="Lobo-Da-Cunha A."/>
            <person name="Jogler C."/>
            <person name="Lage O.M."/>
        </authorList>
    </citation>
    <scope>NUCLEOTIDE SEQUENCE [LARGE SCALE GENOMIC DNA]</scope>
    <source>
        <strain evidence="1 2">FF15</strain>
    </source>
</reference>
<sequence>MTRLQQLDSIEREVLARLVDEKPQDVYTTIDLSKSAFHRLKSGGKGLSLATLRALACYFDCKDKDSQR</sequence>
<keyword evidence="2" id="KW-1185">Reference proteome</keyword>
<gene>
    <name evidence="1" type="ORF">HOV93_08140</name>
</gene>
<accession>A0A7V8V2X2</accession>
<dbReference type="AlphaFoldDB" id="A0A7V8V2X2"/>